<reference evidence="3 4" key="1">
    <citation type="journal article" date="2016" name="Nat. Commun.">
        <title>Thousands of microbial genomes shed light on interconnected biogeochemical processes in an aquifer system.</title>
        <authorList>
            <person name="Anantharaman K."/>
            <person name="Brown C.T."/>
            <person name="Hug L.A."/>
            <person name="Sharon I."/>
            <person name="Castelle C.J."/>
            <person name="Probst A.J."/>
            <person name="Thomas B.C."/>
            <person name="Singh A."/>
            <person name="Wilkins M.J."/>
            <person name="Karaoz U."/>
            <person name="Brodie E.L."/>
            <person name="Williams K.H."/>
            <person name="Hubbard S.S."/>
            <person name="Banfield J.F."/>
        </authorList>
    </citation>
    <scope>NUCLEOTIDE SEQUENCE [LARGE SCALE GENOMIC DNA]</scope>
</reference>
<dbReference type="InterPro" id="IPR058441">
    <property type="entry name" value="DUF8128"/>
</dbReference>
<comment type="caution">
    <text evidence="3">The sequence shown here is derived from an EMBL/GenBank/DDBJ whole genome shotgun (WGS) entry which is preliminary data.</text>
</comment>
<dbReference type="Pfam" id="PF26449">
    <property type="entry name" value="DUF8128"/>
    <property type="match status" value="1"/>
</dbReference>
<keyword evidence="1" id="KW-0472">Membrane</keyword>
<feature type="transmembrane region" description="Helical" evidence="1">
    <location>
        <begin position="20"/>
        <end position="39"/>
    </location>
</feature>
<sequence>MVESMTSILDSLRIVYDLFFGFWWIYLPPLFFFAWLASLETYNRLKYLASLEWVLLEIRVPREVNKSPKGMEQIFAALYGIFLGPVRWQDKFFKGKVPDWFSFEMAGTGGEIHFYVRTQTKYRNLVESQIYAQYPDAELVEAEDYLSALPPFLPSDEYDLWGGEEILSKEDAYPIRTYPEFEEKGTGPDIVKRIDPVASLAETIGTLEYKEYISVQLLIRPVADDWIKKGQSVVDKLMGKKAKVQEDWMTKAVFSIDALLPGGSPVKKEEKKEHEQLSPGKQEVLKVVEKKFTKLGFESGIRLVYIFPKNMFHITHLAAINGAFKQFASPALNSFKLNKQTTPPIRGFLYKQKAYRRKAYIYRKLRDRLFVKKPIILTTEELATVYHFPDTSVKSPLLPRVEAKKGEPPARLPIG</sequence>
<evidence type="ECO:0000313" key="3">
    <source>
        <dbReference type="EMBL" id="OGN09394.1"/>
    </source>
</evidence>
<dbReference type="Proteomes" id="UP000177167">
    <property type="component" value="Unassembled WGS sequence"/>
</dbReference>
<gene>
    <name evidence="3" type="ORF">A3J46_01150</name>
</gene>
<accession>A0A1F8F8A6</accession>
<feature type="domain" description="DUF8128" evidence="2">
    <location>
        <begin position="52"/>
        <end position="395"/>
    </location>
</feature>
<protein>
    <recommendedName>
        <fullName evidence="2">DUF8128 domain-containing protein</fullName>
    </recommendedName>
</protein>
<evidence type="ECO:0000313" key="4">
    <source>
        <dbReference type="Proteomes" id="UP000177167"/>
    </source>
</evidence>
<dbReference type="AlphaFoldDB" id="A0A1F8F8A6"/>
<keyword evidence="1" id="KW-0812">Transmembrane</keyword>
<keyword evidence="1" id="KW-1133">Transmembrane helix</keyword>
<organism evidence="3 4">
    <name type="scientific">Candidatus Yanofskybacteria bacterium RIFCSPHIGHO2_02_FULL_41_11</name>
    <dbReference type="NCBI Taxonomy" id="1802675"/>
    <lineage>
        <taxon>Bacteria</taxon>
        <taxon>Candidatus Yanofskyibacteriota</taxon>
    </lineage>
</organism>
<proteinExistence type="predicted"/>
<evidence type="ECO:0000256" key="1">
    <source>
        <dbReference type="SAM" id="Phobius"/>
    </source>
</evidence>
<evidence type="ECO:0000259" key="2">
    <source>
        <dbReference type="Pfam" id="PF26449"/>
    </source>
</evidence>
<name>A0A1F8F8A6_9BACT</name>
<dbReference type="EMBL" id="MGJP01000036">
    <property type="protein sequence ID" value="OGN09394.1"/>
    <property type="molecule type" value="Genomic_DNA"/>
</dbReference>